<sequence length="491" mass="51797">MLKPRPRKEYVHSKSSSFLAVIWKAHNVTLPSMRLWFGLIIGSALLLASCSPPEEILPGQRFDPRDIAEASEAFDPEEALPTEPLPQPPTTIAARGYVVTGEPARLSLPAARTNSDWTHIGGSATHQIRHPSLGATLTQVWTAQIGQAASRRVRPSADPVVSGGRVFTLSAFSEVQATSVSGAVLWSRDLTPSGERPGEAAGGGLSIQGNRLYVTTGYGRLHVLDATSGAEVWTQILDAVPNSAATVADKLVYVTTRGGEALALDTDTGRILWRLSAGDATSFTADGASPAVSGRTVLLPFGSGDVIAALRLGGMRLWSTVVTGERVGRAYARITDITGDPVIDGDTAYIGTPTGRLAAIDMATGERLWTANEGAANVVWPAGGSLFMITDQRDLARLSASDGSTIWSGTLPLYVTEKVRRRRGVFAHYGPVLAGGRLIVVSSDGFLREFNPTSGALLRNTDLGSPAVANPVVAGGTLFVVTENGILHAFR</sequence>
<dbReference type="AlphaFoldDB" id="A0A4R6AXK5"/>
<dbReference type="SUPFAM" id="SSF50998">
    <property type="entry name" value="Quinoprotein alcohol dehydrogenase-like"/>
    <property type="match status" value="2"/>
</dbReference>
<dbReference type="PANTHER" id="PTHR34512:SF30">
    <property type="entry name" value="OUTER MEMBRANE PROTEIN ASSEMBLY FACTOR BAMB"/>
    <property type="match status" value="1"/>
</dbReference>
<name>A0A4R6AXK5_9RHOB</name>
<keyword evidence="3" id="KW-1185">Reference proteome</keyword>
<dbReference type="InterPro" id="IPR011047">
    <property type="entry name" value="Quinoprotein_ADH-like_sf"/>
</dbReference>
<dbReference type="EMBL" id="SMZO01000029">
    <property type="protein sequence ID" value="TDL86813.1"/>
    <property type="molecule type" value="Genomic_DNA"/>
</dbReference>
<feature type="domain" description="Pyrrolo-quinoline quinone repeat" evidence="1">
    <location>
        <begin position="173"/>
        <end position="408"/>
    </location>
</feature>
<dbReference type="Gene3D" id="2.130.10.10">
    <property type="entry name" value="YVTN repeat-like/Quinoprotein amine dehydrogenase"/>
    <property type="match status" value="1"/>
</dbReference>
<evidence type="ECO:0000313" key="2">
    <source>
        <dbReference type="EMBL" id="TDL86813.1"/>
    </source>
</evidence>
<reference evidence="2 3" key="1">
    <citation type="submission" date="2019-03" db="EMBL/GenBank/DDBJ databases">
        <title>Rhodobacteraceae bacterium SM1902, a new member of the family Rhodobacteraceae isolated from Yantai.</title>
        <authorList>
            <person name="Sun Y."/>
        </authorList>
    </citation>
    <scope>NUCLEOTIDE SEQUENCE [LARGE SCALE GENOMIC DNA]</scope>
    <source>
        <strain evidence="2 3">SM1902</strain>
    </source>
</reference>
<comment type="caution">
    <text evidence="2">The sequence shown here is derived from an EMBL/GenBank/DDBJ whole genome shotgun (WGS) entry which is preliminary data.</text>
</comment>
<proteinExistence type="predicted"/>
<dbReference type="PANTHER" id="PTHR34512">
    <property type="entry name" value="CELL SURFACE PROTEIN"/>
    <property type="match status" value="1"/>
</dbReference>
<protein>
    <submittedName>
        <fullName evidence="2">Quinoprotein</fullName>
    </submittedName>
</protein>
<accession>A0A4R6AXK5</accession>
<gene>
    <name evidence="2" type="ORF">E2L05_12900</name>
</gene>
<evidence type="ECO:0000259" key="1">
    <source>
        <dbReference type="Pfam" id="PF13360"/>
    </source>
</evidence>
<dbReference type="InterPro" id="IPR015943">
    <property type="entry name" value="WD40/YVTN_repeat-like_dom_sf"/>
</dbReference>
<dbReference type="InterPro" id="IPR002372">
    <property type="entry name" value="PQQ_rpt_dom"/>
</dbReference>
<feature type="domain" description="Pyrrolo-quinoline quinone repeat" evidence="1">
    <location>
        <begin position="431"/>
        <end position="490"/>
    </location>
</feature>
<organism evidence="2 3">
    <name type="scientific">Meridianimarinicoccus aquatilis</name>
    <dbReference type="NCBI Taxonomy" id="2552766"/>
    <lineage>
        <taxon>Bacteria</taxon>
        <taxon>Pseudomonadati</taxon>
        <taxon>Pseudomonadota</taxon>
        <taxon>Alphaproteobacteria</taxon>
        <taxon>Rhodobacterales</taxon>
        <taxon>Paracoccaceae</taxon>
        <taxon>Meridianimarinicoccus</taxon>
    </lineage>
</organism>
<dbReference type="SMART" id="SM00564">
    <property type="entry name" value="PQQ"/>
    <property type="match status" value="5"/>
</dbReference>
<dbReference type="Proteomes" id="UP000294562">
    <property type="component" value="Unassembled WGS sequence"/>
</dbReference>
<dbReference type="Pfam" id="PF13360">
    <property type="entry name" value="PQQ_2"/>
    <property type="match status" value="2"/>
</dbReference>
<evidence type="ECO:0000313" key="3">
    <source>
        <dbReference type="Proteomes" id="UP000294562"/>
    </source>
</evidence>
<dbReference type="InterPro" id="IPR018391">
    <property type="entry name" value="PQQ_b-propeller_rpt"/>
</dbReference>
<dbReference type="OrthoDB" id="5290752at2"/>